<evidence type="ECO:0000313" key="2">
    <source>
        <dbReference type="EMBL" id="TCP50095.1"/>
    </source>
</evidence>
<evidence type="ECO:0000313" key="3">
    <source>
        <dbReference type="Proteomes" id="UP000294911"/>
    </source>
</evidence>
<dbReference type="RefSeq" id="WP_132878399.1">
    <property type="nucleotide sequence ID" value="NZ_SLXQ01000008.1"/>
</dbReference>
<dbReference type="PANTHER" id="PTHR10094:SF25">
    <property type="entry name" value="SCP2 STEROL-BINDING DOMAIN-CONTAINING PROTEIN 1"/>
    <property type="match status" value="1"/>
</dbReference>
<dbReference type="GO" id="GO:0005829">
    <property type="term" value="C:cytosol"/>
    <property type="evidence" value="ECO:0007669"/>
    <property type="project" value="TreeGrafter"/>
</dbReference>
<evidence type="ECO:0000259" key="1">
    <source>
        <dbReference type="Pfam" id="PF02036"/>
    </source>
</evidence>
<dbReference type="PANTHER" id="PTHR10094">
    <property type="entry name" value="STEROL CARRIER PROTEIN 2 SCP-2 FAMILY PROTEIN"/>
    <property type="match status" value="1"/>
</dbReference>
<dbReference type="EMBL" id="SLXQ01000008">
    <property type="protein sequence ID" value="TCP50095.1"/>
    <property type="molecule type" value="Genomic_DNA"/>
</dbReference>
<feature type="domain" description="SCP2" evidence="1">
    <location>
        <begin position="30"/>
        <end position="111"/>
    </location>
</feature>
<dbReference type="SUPFAM" id="SSF55718">
    <property type="entry name" value="SCP-like"/>
    <property type="match status" value="3"/>
</dbReference>
<dbReference type="AlphaFoldDB" id="A0A4R2QSV4"/>
<sequence>MSEIGVPQPGKSASAGPLHQLSEVVDQPGAAVFAGTVRWELAEARQLTRYDAVALDGRLVVGPAKARSPRVRIRCTPADAERLISGSAHPATLMLAGRLTVRGDQAAATELLDWLRGRSADLDMAELARVIGSAGPRDVRARLIEPARALVVAEVMRLLPHYLDAGAAAGLRATVGWEVTGPAGRAERFGLTIDDGVATVRAGQPEAPRVTLRLSAVDLLGMVTGNGDPAIMVLGGELELLGDASFALRLIRLFRVPGAAGPVQLGGPDQVDIGAVVRLVGRSSERQLRERLSGAVREILLDEIFTRMPEYLDADRSRGLAAEVRWQITGRQDGGYDSYHSKIAGGHCVVERNPVETGARPRVSIRVDPATFLKLVTSNANPVAAFLAGKVSVRGDLALATKLPAIFRLPKG</sequence>
<accession>A0A4R2QSV4</accession>
<protein>
    <submittedName>
        <fullName evidence="2">SCP-2 sterol transfer family protein</fullName>
    </submittedName>
</protein>
<proteinExistence type="predicted"/>
<organism evidence="2 3">
    <name type="scientific">Tamaricihabitans halophyticus</name>
    <dbReference type="NCBI Taxonomy" id="1262583"/>
    <lineage>
        <taxon>Bacteria</taxon>
        <taxon>Bacillati</taxon>
        <taxon>Actinomycetota</taxon>
        <taxon>Actinomycetes</taxon>
        <taxon>Pseudonocardiales</taxon>
        <taxon>Pseudonocardiaceae</taxon>
        <taxon>Tamaricihabitans</taxon>
    </lineage>
</organism>
<reference evidence="2 3" key="1">
    <citation type="submission" date="2019-03" db="EMBL/GenBank/DDBJ databases">
        <title>Genomic Encyclopedia of Type Strains, Phase IV (KMG-IV): sequencing the most valuable type-strain genomes for metagenomic binning, comparative biology and taxonomic classification.</title>
        <authorList>
            <person name="Goeker M."/>
        </authorList>
    </citation>
    <scope>NUCLEOTIDE SEQUENCE [LARGE SCALE GENOMIC DNA]</scope>
    <source>
        <strain evidence="2 3">DSM 45765</strain>
    </source>
</reference>
<gene>
    <name evidence="2" type="ORF">EV191_108184</name>
</gene>
<dbReference type="InterPro" id="IPR036527">
    <property type="entry name" value="SCP2_sterol-bd_dom_sf"/>
</dbReference>
<feature type="domain" description="SCP2" evidence="1">
    <location>
        <begin position="165"/>
        <end position="254"/>
    </location>
</feature>
<keyword evidence="3" id="KW-1185">Reference proteome</keyword>
<comment type="caution">
    <text evidence="2">The sequence shown here is derived from an EMBL/GenBank/DDBJ whole genome shotgun (WGS) entry which is preliminary data.</text>
</comment>
<feature type="domain" description="SCP2" evidence="1">
    <location>
        <begin position="306"/>
        <end position="407"/>
    </location>
</feature>
<dbReference type="OrthoDB" id="5243187at2"/>
<dbReference type="Proteomes" id="UP000294911">
    <property type="component" value="Unassembled WGS sequence"/>
</dbReference>
<dbReference type="InterPro" id="IPR003033">
    <property type="entry name" value="SCP2_sterol-bd_dom"/>
</dbReference>
<dbReference type="Pfam" id="PF02036">
    <property type="entry name" value="SCP2"/>
    <property type="match status" value="3"/>
</dbReference>
<dbReference type="Gene3D" id="3.30.1050.10">
    <property type="entry name" value="SCP2 sterol-binding domain"/>
    <property type="match status" value="3"/>
</dbReference>
<name>A0A4R2QSV4_9PSEU</name>